<evidence type="ECO:0000313" key="2">
    <source>
        <dbReference type="Proteomes" id="UP000585474"/>
    </source>
</evidence>
<keyword evidence="2" id="KW-1185">Reference proteome</keyword>
<gene>
    <name evidence="1" type="ORF">Acr_00g0007600</name>
</gene>
<dbReference type="Proteomes" id="UP000585474">
    <property type="component" value="Unassembled WGS sequence"/>
</dbReference>
<evidence type="ECO:0000313" key="1">
    <source>
        <dbReference type="EMBL" id="GFS29651.1"/>
    </source>
</evidence>
<proteinExistence type="predicted"/>
<accession>A0A7J0D8D0</accession>
<comment type="caution">
    <text evidence="1">The sequence shown here is derived from an EMBL/GenBank/DDBJ whole genome shotgun (WGS) entry which is preliminary data.</text>
</comment>
<dbReference type="AlphaFoldDB" id="A0A7J0D8D0"/>
<sequence length="163" mass="17881">MKSCPVHIMHNSNLLVFLCKIHPTAIDANGVLPGLQFLFYVTTENITTRKATSSLQLIPLDPSSYSQLIPLDPSSYSRTQTSFASLHQLCQLQIPESAAHCHLSSFLVWMDSNLFLSVSSSRMCHLCDYSLHGLEMVGTLEGTIAIASVYQASGITGHQNIQV</sequence>
<protein>
    <submittedName>
        <fullName evidence="1">Uncharacterized protein</fullName>
    </submittedName>
</protein>
<dbReference type="EMBL" id="BJWL01000095">
    <property type="protein sequence ID" value="GFS29651.1"/>
    <property type="molecule type" value="Genomic_DNA"/>
</dbReference>
<reference evidence="2" key="1">
    <citation type="submission" date="2019-07" db="EMBL/GenBank/DDBJ databases">
        <title>De Novo Assembly of kiwifruit Actinidia rufa.</title>
        <authorList>
            <person name="Sugita-Konishi S."/>
            <person name="Sato K."/>
            <person name="Mori E."/>
            <person name="Abe Y."/>
            <person name="Kisaki G."/>
            <person name="Hamano K."/>
            <person name="Suezawa K."/>
            <person name="Otani M."/>
            <person name="Fukuda T."/>
            <person name="Manabe T."/>
            <person name="Gomi K."/>
            <person name="Tabuchi M."/>
            <person name="Akimitsu K."/>
            <person name="Kataoka I."/>
        </authorList>
    </citation>
    <scope>NUCLEOTIDE SEQUENCE [LARGE SCALE GENOMIC DNA]</scope>
    <source>
        <strain evidence="2">cv. Fuchu</strain>
    </source>
</reference>
<organism evidence="1 2">
    <name type="scientific">Actinidia rufa</name>
    <dbReference type="NCBI Taxonomy" id="165716"/>
    <lineage>
        <taxon>Eukaryota</taxon>
        <taxon>Viridiplantae</taxon>
        <taxon>Streptophyta</taxon>
        <taxon>Embryophyta</taxon>
        <taxon>Tracheophyta</taxon>
        <taxon>Spermatophyta</taxon>
        <taxon>Magnoliopsida</taxon>
        <taxon>eudicotyledons</taxon>
        <taxon>Gunneridae</taxon>
        <taxon>Pentapetalae</taxon>
        <taxon>asterids</taxon>
        <taxon>Ericales</taxon>
        <taxon>Actinidiaceae</taxon>
        <taxon>Actinidia</taxon>
    </lineage>
</organism>
<name>A0A7J0D8D0_9ERIC</name>